<dbReference type="FunFam" id="3.40.309.10:FF:000003">
    <property type="entry name" value="Aldehyde dehydrogenase"/>
    <property type="match status" value="1"/>
</dbReference>
<evidence type="ECO:0000313" key="9">
    <source>
        <dbReference type="EMBL" id="HJG87352.1"/>
    </source>
</evidence>
<name>A0A921STJ2_9FIRM</name>
<feature type="active site" evidence="5 6">
    <location>
        <position position="209"/>
    </location>
</feature>
<evidence type="ECO:0000313" key="10">
    <source>
        <dbReference type="Proteomes" id="UP000760668"/>
    </source>
</evidence>
<evidence type="ECO:0000256" key="6">
    <source>
        <dbReference type="PROSITE-ProRule" id="PRU10007"/>
    </source>
</evidence>
<feature type="domain" description="Aldehyde dehydrogenase" evidence="8">
    <location>
        <begin position="20"/>
        <end position="427"/>
    </location>
</feature>
<dbReference type="PANTHER" id="PTHR43570:SF16">
    <property type="entry name" value="ALDEHYDE DEHYDROGENASE TYPE III, ISOFORM Q"/>
    <property type="match status" value="1"/>
</dbReference>
<accession>A0A921STJ2</accession>
<comment type="similarity">
    <text evidence="1 4 7">Belongs to the aldehyde dehydrogenase family.</text>
</comment>
<dbReference type="InterPro" id="IPR016163">
    <property type="entry name" value="Ald_DH_C"/>
</dbReference>
<dbReference type="FunFam" id="3.40.605.10:FF:000004">
    <property type="entry name" value="Aldehyde dehydrogenase"/>
    <property type="match status" value="1"/>
</dbReference>
<dbReference type="InterPro" id="IPR015590">
    <property type="entry name" value="Aldehyde_DH_dom"/>
</dbReference>
<dbReference type="Gene3D" id="3.40.309.10">
    <property type="entry name" value="Aldehyde Dehydrogenase, Chain A, domain 2"/>
    <property type="match status" value="1"/>
</dbReference>
<evidence type="ECO:0000256" key="1">
    <source>
        <dbReference type="ARBA" id="ARBA00009986"/>
    </source>
</evidence>
<protein>
    <recommendedName>
        <fullName evidence="4">Aldehyde dehydrogenase</fullName>
    </recommendedName>
</protein>
<feature type="active site" evidence="5">
    <location>
        <position position="243"/>
    </location>
</feature>
<dbReference type="InterPro" id="IPR012394">
    <property type="entry name" value="Aldehyde_DH_NAD(P)"/>
</dbReference>
<dbReference type="RefSeq" id="WP_295368395.1">
    <property type="nucleotide sequence ID" value="NZ_DYUC01000100.1"/>
</dbReference>
<reference evidence="9" key="1">
    <citation type="journal article" date="2021" name="PeerJ">
        <title>Extensive microbial diversity within the chicken gut microbiome revealed by metagenomics and culture.</title>
        <authorList>
            <person name="Gilroy R."/>
            <person name="Ravi A."/>
            <person name="Getino M."/>
            <person name="Pursley I."/>
            <person name="Horton D.L."/>
            <person name="Alikhan N.F."/>
            <person name="Baker D."/>
            <person name="Gharbi K."/>
            <person name="Hall N."/>
            <person name="Watson M."/>
            <person name="Adriaenssens E.M."/>
            <person name="Foster-Nyarko E."/>
            <person name="Jarju S."/>
            <person name="Secka A."/>
            <person name="Antonio M."/>
            <person name="Oren A."/>
            <person name="Chaudhuri R.R."/>
            <person name="La Ragione R."/>
            <person name="Hildebrand F."/>
            <person name="Pallen M.J."/>
        </authorList>
    </citation>
    <scope>NUCLEOTIDE SEQUENCE</scope>
    <source>
        <strain evidence="9">CHK179-5677</strain>
    </source>
</reference>
<sequence>MEFEAMVSRQREFWNTGATRSTEWRLIQLKKLEQALEEREGALCAALKADLGKAAYESWLSEIGMTLAELRFARKHLKKWAAAKRRPSAMPLFPASSRVAPEPYGTVLIMSPWNYPVQLTLVPLISALAAGNCAVVKPSAYAPSVARAVAELLGDIFPPEYVSVVQGGREENAALLGQNFDYIFFTGSPAVGRTVMAAAAKHLTPVTLELGGKSPVIIAPDANIHLAARRIAWGKFLNGGQTCVAPDHVYIPTRLRDAFVKELEGQIHQLYGADPLAGPDLPKIINEKHFNRVSGLMGSGRTAVGGRTDPAARRIEPTVLVDVAETDPVMQEEIFGPVLPVLTYDSLDDLIARQQQKASPLALYLFTGDKTLERRVLSALPSGGVCVNDTVIHLANPHVPFGGVGNSGMGACHGRAGFDTFTHYRTIVRRGKLDLPLRYAPYEGKNLNMVKKLM</sequence>
<comment type="caution">
    <text evidence="9">The sequence shown here is derived from an EMBL/GenBank/DDBJ whole genome shotgun (WGS) entry which is preliminary data.</text>
</comment>
<dbReference type="Pfam" id="PF00171">
    <property type="entry name" value="Aldedh"/>
    <property type="match status" value="1"/>
</dbReference>
<dbReference type="InterPro" id="IPR016160">
    <property type="entry name" value="Ald_DH_CS_CYS"/>
</dbReference>
<dbReference type="InterPro" id="IPR016161">
    <property type="entry name" value="Ald_DH/histidinol_DH"/>
</dbReference>
<dbReference type="PANTHER" id="PTHR43570">
    <property type="entry name" value="ALDEHYDE DEHYDROGENASE"/>
    <property type="match status" value="1"/>
</dbReference>
<dbReference type="PIRSF" id="PIRSF036492">
    <property type="entry name" value="ALDH"/>
    <property type="match status" value="1"/>
</dbReference>
<dbReference type="GO" id="GO:0004029">
    <property type="term" value="F:aldehyde dehydrogenase (NAD+) activity"/>
    <property type="evidence" value="ECO:0007669"/>
    <property type="project" value="TreeGrafter"/>
</dbReference>
<dbReference type="InterPro" id="IPR029510">
    <property type="entry name" value="Ald_DH_CS_GLU"/>
</dbReference>
<evidence type="ECO:0000256" key="4">
    <source>
        <dbReference type="PIRNR" id="PIRNR036492"/>
    </source>
</evidence>
<reference evidence="9" key="2">
    <citation type="submission" date="2021-09" db="EMBL/GenBank/DDBJ databases">
        <authorList>
            <person name="Gilroy R."/>
        </authorList>
    </citation>
    <scope>NUCLEOTIDE SEQUENCE</scope>
    <source>
        <strain evidence="9">CHK179-5677</strain>
    </source>
</reference>
<dbReference type="InterPro" id="IPR016162">
    <property type="entry name" value="Ald_DH_N"/>
</dbReference>
<gene>
    <name evidence="9" type="ORF">K8V01_10075</name>
</gene>
<dbReference type="SUPFAM" id="SSF53720">
    <property type="entry name" value="ALDH-like"/>
    <property type="match status" value="1"/>
</dbReference>
<dbReference type="EMBL" id="DYUC01000100">
    <property type="protein sequence ID" value="HJG87352.1"/>
    <property type="molecule type" value="Genomic_DNA"/>
</dbReference>
<evidence type="ECO:0000259" key="8">
    <source>
        <dbReference type="Pfam" id="PF00171"/>
    </source>
</evidence>
<evidence type="ECO:0000256" key="7">
    <source>
        <dbReference type="RuleBase" id="RU003345"/>
    </source>
</evidence>
<dbReference type="GO" id="GO:0006081">
    <property type="term" value="P:aldehyde metabolic process"/>
    <property type="evidence" value="ECO:0007669"/>
    <property type="project" value="InterPro"/>
</dbReference>
<dbReference type="Proteomes" id="UP000760668">
    <property type="component" value="Unassembled WGS sequence"/>
</dbReference>
<dbReference type="CDD" id="cd07136">
    <property type="entry name" value="ALDH_YwdH-P39616"/>
    <property type="match status" value="1"/>
</dbReference>
<dbReference type="PROSITE" id="PS00687">
    <property type="entry name" value="ALDEHYDE_DEHYDR_GLU"/>
    <property type="match status" value="1"/>
</dbReference>
<proteinExistence type="inferred from homology"/>
<dbReference type="Gene3D" id="3.40.605.10">
    <property type="entry name" value="Aldehyde Dehydrogenase, Chain A, domain 1"/>
    <property type="match status" value="1"/>
</dbReference>
<dbReference type="PROSITE" id="PS00070">
    <property type="entry name" value="ALDEHYDE_DEHYDR_CYS"/>
    <property type="match status" value="1"/>
</dbReference>
<keyword evidence="3" id="KW-0520">NAD</keyword>
<evidence type="ECO:0000256" key="3">
    <source>
        <dbReference type="ARBA" id="ARBA00023027"/>
    </source>
</evidence>
<keyword evidence="2 4" id="KW-0560">Oxidoreductase</keyword>
<evidence type="ECO:0000256" key="5">
    <source>
        <dbReference type="PIRSR" id="PIRSR036492-1"/>
    </source>
</evidence>
<dbReference type="GO" id="GO:0005737">
    <property type="term" value="C:cytoplasm"/>
    <property type="evidence" value="ECO:0007669"/>
    <property type="project" value="TreeGrafter"/>
</dbReference>
<organism evidence="9 10">
    <name type="scientific">Pseudoflavonifractor capillosus</name>
    <dbReference type="NCBI Taxonomy" id="106588"/>
    <lineage>
        <taxon>Bacteria</taxon>
        <taxon>Bacillati</taxon>
        <taxon>Bacillota</taxon>
        <taxon>Clostridia</taxon>
        <taxon>Eubacteriales</taxon>
        <taxon>Oscillospiraceae</taxon>
        <taxon>Pseudoflavonifractor</taxon>
    </lineage>
</organism>
<evidence type="ECO:0000256" key="2">
    <source>
        <dbReference type="ARBA" id="ARBA00023002"/>
    </source>
</evidence>
<dbReference type="AlphaFoldDB" id="A0A921STJ2"/>